<dbReference type="GO" id="GO:0016509">
    <property type="term" value="F:long-chain (3S)-3-hydroxyacyl-CoA dehydrogenase (NAD+) activity"/>
    <property type="evidence" value="ECO:0007669"/>
    <property type="project" value="TreeGrafter"/>
</dbReference>
<evidence type="ECO:0000256" key="6">
    <source>
        <dbReference type="ARBA" id="ARBA00022832"/>
    </source>
</evidence>
<dbReference type="PANTHER" id="PTHR43612">
    <property type="entry name" value="TRIFUNCTIONAL ENZYME SUBUNIT ALPHA"/>
    <property type="match status" value="1"/>
</dbReference>
<keyword evidence="8 18" id="KW-0560">Oxidoreductase</keyword>
<proteinExistence type="inferred from homology"/>
<dbReference type="SUPFAM" id="SSF51735">
    <property type="entry name" value="NAD(P)-binding Rossmann-fold domains"/>
    <property type="match status" value="1"/>
</dbReference>
<dbReference type="STRING" id="642227.HA49_22090"/>
<dbReference type="InterPro" id="IPR029045">
    <property type="entry name" value="ClpP/crotonase-like_dom_sf"/>
</dbReference>
<keyword evidence="9" id="KW-0520">NAD</keyword>
<organism evidence="18 19">
    <name type="scientific">Tatumella morbirosei</name>
    <dbReference type="NCBI Taxonomy" id="642227"/>
    <lineage>
        <taxon>Bacteria</taxon>
        <taxon>Pseudomonadati</taxon>
        <taxon>Pseudomonadota</taxon>
        <taxon>Gammaproteobacteria</taxon>
        <taxon>Enterobacterales</taxon>
        <taxon>Erwiniaceae</taxon>
        <taxon>Tatumella</taxon>
    </lineage>
</organism>
<evidence type="ECO:0000313" key="19">
    <source>
        <dbReference type="Proteomes" id="UP000029577"/>
    </source>
</evidence>
<name>A0A0F5BUW8_9GAMM</name>
<keyword evidence="11 18" id="KW-0413">Isomerase</keyword>
<evidence type="ECO:0000256" key="3">
    <source>
        <dbReference type="ARBA" id="ARBA00008750"/>
    </source>
</evidence>
<evidence type="ECO:0000259" key="17">
    <source>
        <dbReference type="Pfam" id="PF02737"/>
    </source>
</evidence>
<dbReference type="InterPro" id="IPR006176">
    <property type="entry name" value="3-OHacyl-CoA_DH_NAD-bd"/>
</dbReference>
<feature type="domain" description="3-hydroxyacyl-CoA dehydrogenase C-terminal" evidence="16">
    <location>
        <begin position="492"/>
        <end position="585"/>
    </location>
</feature>
<dbReference type="InterPro" id="IPR006180">
    <property type="entry name" value="3-OHacyl-CoA_DH_CS"/>
</dbReference>
<keyword evidence="5" id="KW-0963">Cytoplasm</keyword>
<gene>
    <name evidence="18" type="primary">fadJ</name>
    <name evidence="18" type="ORF">HA49_22090</name>
</gene>
<dbReference type="Pfam" id="PF00725">
    <property type="entry name" value="3HCDH"/>
    <property type="match status" value="1"/>
</dbReference>
<dbReference type="GO" id="GO:0008692">
    <property type="term" value="F:3-hydroxybutyryl-CoA epimerase activity"/>
    <property type="evidence" value="ECO:0007669"/>
    <property type="project" value="InterPro"/>
</dbReference>
<dbReference type="SUPFAM" id="SSF52096">
    <property type="entry name" value="ClpP/crotonase"/>
    <property type="match status" value="1"/>
</dbReference>
<dbReference type="EC" id="4.2.1.17" evidence="4"/>
<dbReference type="GO" id="GO:0070403">
    <property type="term" value="F:NAD+ binding"/>
    <property type="evidence" value="ECO:0007669"/>
    <property type="project" value="InterPro"/>
</dbReference>
<dbReference type="FunFam" id="3.40.50.720:FF:000009">
    <property type="entry name" value="Fatty oxidation complex, alpha subunit"/>
    <property type="match status" value="1"/>
</dbReference>
<comment type="pathway">
    <text evidence="1">Lipid metabolism; fatty acid beta-oxidation.</text>
</comment>
<dbReference type="InterPro" id="IPR001753">
    <property type="entry name" value="Enoyl-CoA_hydra/iso"/>
</dbReference>
<evidence type="ECO:0000256" key="13">
    <source>
        <dbReference type="ARBA" id="ARBA00023268"/>
    </source>
</evidence>
<dbReference type="Proteomes" id="UP000029577">
    <property type="component" value="Unassembled WGS sequence"/>
</dbReference>
<evidence type="ECO:0000256" key="15">
    <source>
        <dbReference type="RuleBase" id="RU003707"/>
    </source>
</evidence>
<evidence type="ECO:0000256" key="1">
    <source>
        <dbReference type="ARBA" id="ARBA00005005"/>
    </source>
</evidence>
<keyword evidence="19" id="KW-1185">Reference proteome</keyword>
<dbReference type="Pfam" id="PF02737">
    <property type="entry name" value="3HCDH_N"/>
    <property type="match status" value="1"/>
</dbReference>
<keyword evidence="6" id="KW-0276">Fatty acid metabolism</keyword>
<keyword evidence="12 18" id="KW-0456">Lyase</keyword>
<evidence type="ECO:0000256" key="8">
    <source>
        <dbReference type="ARBA" id="ARBA00023002"/>
    </source>
</evidence>
<keyword evidence="10" id="KW-0443">Lipid metabolism</keyword>
<dbReference type="Pfam" id="PF00378">
    <property type="entry name" value="ECH_1"/>
    <property type="match status" value="1"/>
</dbReference>
<dbReference type="GO" id="GO:0004300">
    <property type="term" value="F:enoyl-CoA hydratase activity"/>
    <property type="evidence" value="ECO:0007669"/>
    <property type="project" value="UniProtKB-EC"/>
</dbReference>
<accession>A0A0F5BUW8</accession>
<comment type="catalytic activity">
    <reaction evidence="14">
        <text>a (3S)-3-hydroxyacyl-CoA + NAD(+) = a 3-oxoacyl-CoA + NADH + H(+)</text>
        <dbReference type="Rhea" id="RHEA:22432"/>
        <dbReference type="ChEBI" id="CHEBI:15378"/>
        <dbReference type="ChEBI" id="CHEBI:57318"/>
        <dbReference type="ChEBI" id="CHEBI:57540"/>
        <dbReference type="ChEBI" id="CHEBI:57945"/>
        <dbReference type="ChEBI" id="CHEBI:90726"/>
        <dbReference type="EC" id="1.1.1.35"/>
    </reaction>
</comment>
<protein>
    <recommendedName>
        <fullName evidence="4">enoyl-CoA hydratase</fullName>
        <ecNumber evidence="4">4.2.1.17</ecNumber>
    </recommendedName>
</protein>
<dbReference type="Gene3D" id="3.90.226.10">
    <property type="entry name" value="2-enoyl-CoA Hydratase, Chain A, domain 1"/>
    <property type="match status" value="1"/>
</dbReference>
<evidence type="ECO:0000256" key="5">
    <source>
        <dbReference type="ARBA" id="ARBA00022490"/>
    </source>
</evidence>
<dbReference type="RefSeq" id="WP_046791717.1">
    <property type="nucleotide sequence ID" value="NZ_JPKR02000003.1"/>
</dbReference>
<keyword evidence="7" id="KW-0442">Lipid degradation</keyword>
<dbReference type="PROSITE" id="PS00166">
    <property type="entry name" value="ENOYL_COA_HYDRATASE"/>
    <property type="match status" value="1"/>
</dbReference>
<dbReference type="FunFam" id="3.90.226.10:FF:000011">
    <property type="entry name" value="Fatty acid oxidation complex subunit alpha"/>
    <property type="match status" value="1"/>
</dbReference>
<comment type="caution">
    <text evidence="18">The sequence shown here is derived from an EMBL/GenBank/DDBJ whole genome shotgun (WGS) entry which is preliminary data.</text>
</comment>
<keyword evidence="13" id="KW-0511">Multifunctional enzyme</keyword>
<evidence type="ECO:0000256" key="14">
    <source>
        <dbReference type="ARBA" id="ARBA00049556"/>
    </source>
</evidence>
<evidence type="ECO:0000313" key="18">
    <source>
        <dbReference type="EMBL" id="KKA63585.1"/>
    </source>
</evidence>
<reference evidence="18" key="1">
    <citation type="submission" date="2014-12" db="EMBL/GenBank/DDBJ databases">
        <title>The draft genome of the Tatumella morbirosei type strain, LMG23360T isolated from pineapple rot.</title>
        <authorList>
            <person name="Smits T.H."/>
            <person name="Palmer M."/>
            <person name="Venter S.N."/>
            <person name="Duffy B."/>
            <person name="Steenkamp E.T."/>
            <person name="Chan W.Y."/>
            <person name="Coutinho T.A."/>
            <person name="Coetzee M.P."/>
            <person name="De Maayer P."/>
        </authorList>
    </citation>
    <scope>NUCLEOTIDE SEQUENCE [LARGE SCALE GENOMIC DNA]</scope>
    <source>
        <strain evidence="18">LMG 23360</strain>
    </source>
</reference>
<evidence type="ECO:0000256" key="9">
    <source>
        <dbReference type="ARBA" id="ARBA00023027"/>
    </source>
</evidence>
<dbReference type="SUPFAM" id="SSF48179">
    <property type="entry name" value="6-phosphogluconate dehydrogenase C-terminal domain-like"/>
    <property type="match status" value="2"/>
</dbReference>
<dbReference type="UniPathway" id="UPA00659"/>
<dbReference type="InterPro" id="IPR018376">
    <property type="entry name" value="Enoyl-CoA_hyd/isom_CS"/>
</dbReference>
<evidence type="ECO:0000256" key="4">
    <source>
        <dbReference type="ARBA" id="ARBA00012076"/>
    </source>
</evidence>
<evidence type="ECO:0000256" key="10">
    <source>
        <dbReference type="ARBA" id="ARBA00023098"/>
    </source>
</evidence>
<comment type="similarity">
    <text evidence="3">In the N-terminal section; belongs to the enoyl-CoA hydratase/isomerase family.</text>
</comment>
<dbReference type="CDD" id="cd06558">
    <property type="entry name" value="crotonase-like"/>
    <property type="match status" value="1"/>
</dbReference>
<comment type="similarity">
    <text evidence="2">In the central section; belongs to the 3-hydroxyacyl-CoA dehydrogenase family.</text>
</comment>
<sequence length="699" mass="76847">MTTDTAFRLTIGDDHVAVITLDVVGEKVNTLKAEFVDQLRTVIDVARKDPQLAGLVFISGKKDSFIAGADIRMIDNCQSAGEIETISQQAQSVMADIAALPVPVVAAIHGACLGGGLEFALACDIRLCTDDEKTRLGLPEVQLGLLPGAGGTQRLPALIGLAEALPLILTGKTLRPRQALKMGLVDEIVSPDGLLQIARQKAIAGKTTPRRPDIRQRLLSVRGIRRIYFRMARRQAEQKSRGHYPAVERILSLLEQHRTVPSAGDYQQESRYFAELAMTPESVALRRLFFISTALKKPQELPPGVVPVNRVVVLGGGLMGGGIAAISALNAGVAVRIKDITPQGVRHAIDYSAGILKKKVQRKHLRKAEMAQQMSRITGDTEWRGMSHCPLVIEAVFEDLPTKQQMVAETEQRCLPATVFASNTSSLSLQDIARHAERPENIIGLHYFSPAEKMPLAEIIPQPATSERTLALTLAFARQQGKIPLVVADRPGFYVNRILTPYLNEAMHCLLEGEPVEVIDQALVDFGFPLGPFQLLDQVGIDVAAKISPVLYQAYGERFQTPERISAMINDGRKGRKNGKGFYLYPAKKTWFPSKKQADPAIYALLHVKPHAQQDPADIARRCVLMMLNEAMRCLDEQVIRNEEDGDAGAVFGIGFPPYLGGPFNYIRQQGEAEILRQLEQAASRYGERFTPCRPVYEP</sequence>
<evidence type="ECO:0000256" key="2">
    <source>
        <dbReference type="ARBA" id="ARBA00007005"/>
    </source>
</evidence>
<dbReference type="Gene3D" id="3.40.50.720">
    <property type="entry name" value="NAD(P)-binding Rossmann-like Domain"/>
    <property type="match status" value="1"/>
</dbReference>
<dbReference type="AlphaFoldDB" id="A0A0F5BUW8"/>
<dbReference type="PROSITE" id="PS00067">
    <property type="entry name" value="3HCDH"/>
    <property type="match status" value="1"/>
</dbReference>
<comment type="similarity">
    <text evidence="15">Belongs to the enoyl-CoA hydratase/isomerase family.</text>
</comment>
<dbReference type="GO" id="GO:0006635">
    <property type="term" value="P:fatty acid beta-oxidation"/>
    <property type="evidence" value="ECO:0007669"/>
    <property type="project" value="UniProtKB-UniPathway"/>
</dbReference>
<evidence type="ECO:0000256" key="7">
    <source>
        <dbReference type="ARBA" id="ARBA00022963"/>
    </source>
</evidence>
<evidence type="ECO:0000259" key="16">
    <source>
        <dbReference type="Pfam" id="PF00725"/>
    </source>
</evidence>
<dbReference type="InterPro" id="IPR006108">
    <property type="entry name" value="3HC_DH_C"/>
</dbReference>
<feature type="domain" description="3-hydroxyacyl-CoA dehydrogenase NAD binding" evidence="17">
    <location>
        <begin position="311"/>
        <end position="489"/>
    </location>
</feature>
<dbReference type="PANTHER" id="PTHR43612:SF3">
    <property type="entry name" value="TRIFUNCTIONAL ENZYME SUBUNIT ALPHA, MITOCHONDRIAL"/>
    <property type="match status" value="1"/>
</dbReference>
<dbReference type="OrthoDB" id="5389341at2"/>
<evidence type="ECO:0000256" key="11">
    <source>
        <dbReference type="ARBA" id="ARBA00023235"/>
    </source>
</evidence>
<dbReference type="NCBIfam" id="NF008363">
    <property type="entry name" value="PRK11154.1"/>
    <property type="match status" value="1"/>
</dbReference>
<dbReference type="InterPro" id="IPR050136">
    <property type="entry name" value="FA_oxidation_alpha_subunit"/>
</dbReference>
<dbReference type="EMBL" id="JPKR02000003">
    <property type="protein sequence ID" value="KKA63585.1"/>
    <property type="molecule type" value="Genomic_DNA"/>
</dbReference>
<dbReference type="InterPro" id="IPR008927">
    <property type="entry name" value="6-PGluconate_DH-like_C_sf"/>
</dbReference>
<dbReference type="InterPro" id="IPR036291">
    <property type="entry name" value="NAD(P)-bd_dom_sf"/>
</dbReference>
<dbReference type="InterPro" id="IPR012802">
    <property type="entry name" value="FadJ"/>
</dbReference>
<dbReference type="Gene3D" id="1.10.1040.50">
    <property type="match status" value="1"/>
</dbReference>
<evidence type="ECO:0000256" key="12">
    <source>
        <dbReference type="ARBA" id="ARBA00023239"/>
    </source>
</evidence>
<dbReference type="NCBIfam" id="TIGR02440">
    <property type="entry name" value="FadJ"/>
    <property type="match status" value="1"/>
</dbReference>